<dbReference type="EMBL" id="KQ964418">
    <property type="protein sequence ID" value="KXN75064.1"/>
    <property type="molecule type" value="Genomic_DNA"/>
</dbReference>
<dbReference type="AlphaFoldDB" id="A0A137PJ85"/>
<accession>A0A137PJ85</accession>
<dbReference type="InterPro" id="IPR036259">
    <property type="entry name" value="MFS_trans_sf"/>
</dbReference>
<evidence type="ECO:0000256" key="19">
    <source>
        <dbReference type="SAM" id="Phobius"/>
    </source>
</evidence>
<keyword evidence="19" id="KW-1133">Transmembrane helix</keyword>
<evidence type="ECO:0000256" key="13">
    <source>
        <dbReference type="ARBA" id="ARBA00044919"/>
    </source>
</evidence>
<keyword evidence="21" id="KW-1185">Reference proteome</keyword>
<comment type="catalytic activity">
    <reaction evidence="8">
        <text>L-aspartyl-L-lysine(out) = L-aspartyl-L-lysine(in)</text>
        <dbReference type="Rhea" id="RHEA:79411"/>
        <dbReference type="ChEBI" id="CHEBI:229953"/>
    </reaction>
</comment>
<evidence type="ECO:0000256" key="10">
    <source>
        <dbReference type="ARBA" id="ARBA00044900"/>
    </source>
</evidence>
<evidence type="ECO:0000256" key="4">
    <source>
        <dbReference type="ARBA" id="ARBA00044881"/>
    </source>
</evidence>
<reference evidence="20 21" key="1">
    <citation type="journal article" date="2015" name="Genome Biol. Evol.">
        <title>Phylogenomic analyses indicate that early fungi evolved digesting cell walls of algal ancestors of land plants.</title>
        <authorList>
            <person name="Chang Y."/>
            <person name="Wang S."/>
            <person name="Sekimoto S."/>
            <person name="Aerts A.L."/>
            <person name="Choi C."/>
            <person name="Clum A."/>
            <person name="LaButti K.M."/>
            <person name="Lindquist E.A."/>
            <person name="Yee Ngan C."/>
            <person name="Ohm R.A."/>
            <person name="Salamov A.A."/>
            <person name="Grigoriev I.V."/>
            <person name="Spatafora J.W."/>
            <person name="Berbee M.L."/>
        </authorList>
    </citation>
    <scope>NUCLEOTIDE SEQUENCE [LARGE SCALE GENOMIC DNA]</scope>
    <source>
        <strain evidence="20 21">NRRL 28638</strain>
    </source>
</reference>
<feature type="transmembrane region" description="Helical" evidence="19">
    <location>
        <begin position="294"/>
        <end position="315"/>
    </location>
</feature>
<protein>
    <recommendedName>
        <fullName evidence="15">Lysosomal dipeptide transporter MFSD1</fullName>
    </recommendedName>
    <alternativeName>
        <fullName evidence="16">Major facilitator superfamily domain-containing protein 1</fullName>
    </alternativeName>
</protein>
<name>A0A137PJ85_CONC2</name>
<evidence type="ECO:0000256" key="18">
    <source>
        <dbReference type="ARBA" id="ARBA00046376"/>
    </source>
</evidence>
<dbReference type="PANTHER" id="PTHR23512">
    <property type="entry name" value="MAJOR FACILITATOR SUPERFAMILY DOMAIN-CONTAINING PROTEIN 1"/>
    <property type="match status" value="1"/>
</dbReference>
<evidence type="ECO:0000256" key="2">
    <source>
        <dbReference type="ARBA" id="ARBA00044876"/>
    </source>
</evidence>
<comment type="catalytic activity">
    <reaction evidence="12">
        <text>L-histidyl-L-alpha-amino acid(out) = L-histidyl-L-alpha-amino acid(in)</text>
        <dbReference type="Rhea" id="RHEA:79379"/>
        <dbReference type="ChEBI" id="CHEBI:229964"/>
    </reaction>
</comment>
<dbReference type="PANTHER" id="PTHR23512:SF12">
    <property type="entry name" value="TRANSPORTER, PUTATIVE (AFU_ORTHOLOGUE AFUA_4G00260)-RELATED"/>
    <property type="match status" value="1"/>
</dbReference>
<comment type="function">
    <text evidence="17">Lysosomal dipeptide uniporter that selectively exports lysine, arginine or histidine-containing dipeptides with a net positive charge from the lysosome lumen into the cytosol. Could play a role in a specific type of protein O-glycosylation indirectly regulating macrophages migration and tissue invasion. Also essential for liver homeostasis.</text>
</comment>
<evidence type="ECO:0000256" key="15">
    <source>
        <dbReference type="ARBA" id="ARBA00044985"/>
    </source>
</evidence>
<dbReference type="OMA" id="TWTLWGG"/>
<keyword evidence="19" id="KW-0472">Membrane</keyword>
<dbReference type="OrthoDB" id="424834at2759"/>
<feature type="transmembrane region" description="Helical" evidence="19">
    <location>
        <begin position="102"/>
        <end position="126"/>
    </location>
</feature>
<dbReference type="STRING" id="796925.A0A137PJ85"/>
<comment type="subunit">
    <text evidence="18">Homodimer. Interacts with lysosomal protein GLMP (via lumenal domain); the interaction starts while both proteins are still in the endoplasmic reticulum and is required for stabilization of MFSD1 in lysosomes but has no direct effect on its targeting to lysosomes or transporter activity.</text>
</comment>
<feature type="transmembrane region" description="Helical" evidence="19">
    <location>
        <begin position="451"/>
        <end position="476"/>
    </location>
</feature>
<dbReference type="InterPro" id="IPR011701">
    <property type="entry name" value="MFS"/>
</dbReference>
<evidence type="ECO:0000256" key="6">
    <source>
        <dbReference type="ARBA" id="ARBA00044891"/>
    </source>
</evidence>
<dbReference type="Proteomes" id="UP000070444">
    <property type="component" value="Unassembled WGS sequence"/>
</dbReference>
<comment type="catalytic activity">
    <reaction evidence="6">
        <text>L-lysyl-L-alpha-amino acid(out) = L-lysyl-L-alpha-amino acid(in)</text>
        <dbReference type="Rhea" id="RHEA:79387"/>
        <dbReference type="ChEBI" id="CHEBI:229965"/>
    </reaction>
</comment>
<proteinExistence type="predicted"/>
<evidence type="ECO:0000313" key="21">
    <source>
        <dbReference type="Proteomes" id="UP000070444"/>
    </source>
</evidence>
<organism evidence="20 21">
    <name type="scientific">Conidiobolus coronatus (strain ATCC 28846 / CBS 209.66 / NRRL 28638)</name>
    <name type="common">Delacroixia coronata</name>
    <dbReference type="NCBI Taxonomy" id="796925"/>
    <lineage>
        <taxon>Eukaryota</taxon>
        <taxon>Fungi</taxon>
        <taxon>Fungi incertae sedis</taxon>
        <taxon>Zoopagomycota</taxon>
        <taxon>Entomophthoromycotina</taxon>
        <taxon>Entomophthoromycetes</taxon>
        <taxon>Entomophthorales</taxon>
        <taxon>Ancylistaceae</taxon>
        <taxon>Conidiobolus</taxon>
    </lineage>
</organism>
<feature type="transmembrane region" description="Helical" evidence="19">
    <location>
        <begin position="225"/>
        <end position="247"/>
    </location>
</feature>
<evidence type="ECO:0000256" key="8">
    <source>
        <dbReference type="ARBA" id="ARBA00044898"/>
    </source>
</evidence>
<dbReference type="InterPro" id="IPR052187">
    <property type="entry name" value="MFSD1"/>
</dbReference>
<comment type="subcellular location">
    <subcellularLocation>
        <location evidence="1">Membrane</location>
        <topology evidence="1">Multi-pass membrane protein</topology>
    </subcellularLocation>
</comment>
<dbReference type="GO" id="GO:0022857">
    <property type="term" value="F:transmembrane transporter activity"/>
    <property type="evidence" value="ECO:0007669"/>
    <property type="project" value="InterPro"/>
</dbReference>
<feature type="transmembrane region" description="Helical" evidence="19">
    <location>
        <begin position="359"/>
        <end position="378"/>
    </location>
</feature>
<comment type="catalytic activity">
    <reaction evidence="2">
        <text>L-lysyl-L-alanine(out) = L-lysyl-L-alanine(in)</text>
        <dbReference type="Rhea" id="RHEA:79399"/>
        <dbReference type="ChEBI" id="CHEBI:229954"/>
    </reaction>
</comment>
<sequence length="482" mass="51772">MDIKKDLDNQVVAVDEGHHEKSPPAEKEVPILIKICVVLSAVFFAAGSHYGDSAVSTIKNEIKHSIQANNTQYGVIISALYLINGSPLVLLGGLLIDKYGCMIGGLTSSLLVLVVGRLIHGFGIGLISISQESLLSKWFAGSGLGLVLGIQIASSRLFGWLGQATSIPINQATGTVTACLWLGVGLSVLGVISTICYMFVVKLAGGEPRDPHATPGHRRSFSPRVILYLPAGFWLIPLNYFLLGSVWETFMANVKPFISTNWNYSSEAAGYISSITRGVPIVLTPLSGLVFDYFGYRGSALIIGNVILAVSFILFSYTHLTPYLPLVLFSINKSIGVVTLISSIPLIVPPENVSLGLSFYRLATAVGEGIFNIVWGIVQDNEHGGYTHAMSMMLGLSITAIAAAVVYLIFDIYCNHSLLNASNKKRAVIKEKHAGDMPIDRVPPMTERPTVFSIIAVTLLSAAIVVCWGLFIYVLAAGKEAD</sequence>
<evidence type="ECO:0000256" key="17">
    <source>
        <dbReference type="ARBA" id="ARBA00045709"/>
    </source>
</evidence>
<comment type="catalytic activity">
    <reaction evidence="10">
        <text>L-lysyl-L-lysine(out) = L-lysyl-L-lysine(in)</text>
        <dbReference type="Rhea" id="RHEA:79403"/>
        <dbReference type="ChEBI" id="CHEBI:229956"/>
    </reaction>
</comment>
<evidence type="ECO:0000256" key="11">
    <source>
        <dbReference type="ARBA" id="ARBA00044903"/>
    </source>
</evidence>
<evidence type="ECO:0000256" key="14">
    <source>
        <dbReference type="ARBA" id="ARBA00044924"/>
    </source>
</evidence>
<dbReference type="Pfam" id="PF07690">
    <property type="entry name" value="MFS_1"/>
    <property type="match status" value="1"/>
</dbReference>
<feature type="transmembrane region" description="Helical" evidence="19">
    <location>
        <begin position="180"/>
        <end position="204"/>
    </location>
</feature>
<evidence type="ECO:0000256" key="3">
    <source>
        <dbReference type="ARBA" id="ARBA00044878"/>
    </source>
</evidence>
<feature type="transmembrane region" description="Helical" evidence="19">
    <location>
        <begin position="327"/>
        <end position="347"/>
    </location>
</feature>
<evidence type="ECO:0000256" key="16">
    <source>
        <dbReference type="ARBA" id="ARBA00045018"/>
    </source>
</evidence>
<evidence type="ECO:0000313" key="20">
    <source>
        <dbReference type="EMBL" id="KXN75064.1"/>
    </source>
</evidence>
<dbReference type="SUPFAM" id="SSF103473">
    <property type="entry name" value="MFS general substrate transporter"/>
    <property type="match status" value="1"/>
</dbReference>
<evidence type="ECO:0000256" key="9">
    <source>
        <dbReference type="ARBA" id="ARBA00044899"/>
    </source>
</evidence>
<comment type="catalytic activity">
    <reaction evidence="5">
        <text>L-alpha-aminoacyl-L-histidine(out) = L-alpha-aminoacyl-L-histidine(in)</text>
        <dbReference type="Rhea" id="RHEA:79375"/>
        <dbReference type="ChEBI" id="CHEBI:229967"/>
    </reaction>
</comment>
<comment type="catalytic activity">
    <reaction evidence="7">
        <text>L-alpha-aminoacyl-L-lysine(out) = L-alpha-aminoacyl-L-lysine(in)</text>
        <dbReference type="Rhea" id="RHEA:79383"/>
        <dbReference type="ChEBI" id="CHEBI:229966"/>
    </reaction>
</comment>
<gene>
    <name evidence="20" type="ORF">CONCODRAFT_14398</name>
</gene>
<keyword evidence="19" id="KW-0812">Transmembrane</keyword>
<feature type="transmembrane region" description="Helical" evidence="19">
    <location>
        <begin position="390"/>
        <end position="410"/>
    </location>
</feature>
<dbReference type="Gene3D" id="1.20.1250.20">
    <property type="entry name" value="MFS general substrate transporter like domains"/>
    <property type="match status" value="2"/>
</dbReference>
<evidence type="ECO:0000256" key="7">
    <source>
        <dbReference type="ARBA" id="ARBA00044893"/>
    </source>
</evidence>
<feature type="transmembrane region" description="Helical" evidence="19">
    <location>
        <begin position="138"/>
        <end position="160"/>
    </location>
</feature>
<comment type="catalytic activity">
    <reaction evidence="14">
        <text>L-lysyl-glycine(out) = L-lysyl-glycine(in)</text>
        <dbReference type="Rhea" id="RHEA:79407"/>
        <dbReference type="ChEBI" id="CHEBI:191202"/>
    </reaction>
</comment>
<comment type="catalytic activity">
    <reaction evidence="9">
        <text>L-arginyl-L-alpha-amino acid(out) = L-arginyl-L-alpha-amino acid(in)</text>
        <dbReference type="Rhea" id="RHEA:79371"/>
        <dbReference type="ChEBI" id="CHEBI:84315"/>
    </reaction>
</comment>
<comment type="catalytic activity">
    <reaction evidence="3">
        <text>L-histidyl-glycine(out) = L-histidyl-glycine(in)</text>
        <dbReference type="Rhea" id="RHEA:79395"/>
        <dbReference type="ChEBI" id="CHEBI:229957"/>
    </reaction>
</comment>
<comment type="catalytic activity">
    <reaction evidence="4">
        <text>L-alpha-aminoacyl-L-arginine(out) = L-alpha-aminoacyl-L-arginine(in)</text>
        <dbReference type="Rhea" id="RHEA:79367"/>
        <dbReference type="ChEBI" id="CHEBI:229968"/>
    </reaction>
</comment>
<feature type="transmembrane region" description="Helical" evidence="19">
    <location>
        <begin position="73"/>
        <end position="96"/>
    </location>
</feature>
<evidence type="ECO:0000256" key="5">
    <source>
        <dbReference type="ARBA" id="ARBA00044884"/>
    </source>
</evidence>
<evidence type="ECO:0000256" key="1">
    <source>
        <dbReference type="ARBA" id="ARBA00004141"/>
    </source>
</evidence>
<evidence type="ECO:0000256" key="12">
    <source>
        <dbReference type="ARBA" id="ARBA00044912"/>
    </source>
</evidence>
<dbReference type="GO" id="GO:0016020">
    <property type="term" value="C:membrane"/>
    <property type="evidence" value="ECO:0007669"/>
    <property type="project" value="UniProtKB-SubCell"/>
</dbReference>
<comment type="catalytic activity">
    <reaction evidence="13">
        <text>L-alanyl-L-lysine(out) = L-alanyl-L-lysine(in)</text>
        <dbReference type="Rhea" id="RHEA:79415"/>
        <dbReference type="ChEBI" id="CHEBI:192470"/>
    </reaction>
</comment>
<comment type="catalytic activity">
    <reaction evidence="11">
        <text>L-arginyl-glycine(out) = L-arginyl-glycine(in)</text>
        <dbReference type="Rhea" id="RHEA:79391"/>
        <dbReference type="ChEBI" id="CHEBI:229955"/>
    </reaction>
</comment>